<dbReference type="GO" id="GO:0051603">
    <property type="term" value="P:proteolysis involved in protein catabolic process"/>
    <property type="evidence" value="ECO:0007669"/>
    <property type="project" value="TreeGrafter"/>
</dbReference>
<comment type="cofactor">
    <cofactor evidence="6">
        <name>Zn(2+)</name>
        <dbReference type="ChEBI" id="CHEBI:29105"/>
    </cofactor>
    <text evidence="6">Binds 1 zinc ion per subunit.</text>
</comment>
<evidence type="ECO:0000313" key="11">
    <source>
        <dbReference type="EMBL" id="OBX88309.1"/>
    </source>
</evidence>
<evidence type="ECO:0000256" key="6">
    <source>
        <dbReference type="RuleBase" id="RU003983"/>
    </source>
</evidence>
<feature type="compositionally biased region" description="Polar residues" evidence="7">
    <location>
        <begin position="312"/>
        <end position="321"/>
    </location>
</feature>
<dbReference type="InterPro" id="IPR001915">
    <property type="entry name" value="Peptidase_M48"/>
</dbReference>
<dbReference type="CDD" id="cd07332">
    <property type="entry name" value="M48C_Oma1_like"/>
    <property type="match status" value="1"/>
</dbReference>
<name>A0A1B8QSX3_MORNO</name>
<dbReference type="GO" id="GO:0004222">
    <property type="term" value="F:metalloendopeptidase activity"/>
    <property type="evidence" value="ECO:0007669"/>
    <property type="project" value="InterPro"/>
</dbReference>
<keyword evidence="8" id="KW-0812">Transmembrane</keyword>
<sequence>MSTRPIIVRYFDGKTSKAHTAHIRPSISPDSFVLEGDGFGGAYQTADGEFMPSVGRSVGVLTFKNGERIEFTDGVPSWLDLHHKRLFDKVSVMEGSFSWILGSLVVVIIFMVGVLKFGVPLASRHIAHSLPSDVLMEVGQKAEEQVMALTKPSQLPKARQDEIIALYDKLDGNPKAKVLVRLGGVIGTNALAIPNNTIIITDELIKLSDDDNEILAVLAHEQGHLVHRHSLEQAISSIGVGVLVIIITGDASDLVLALPTMLAAAQYSQEAEMQADKFAIDELRRLGISPIHLANFFEKLEKEHGDGHGHSSMLSMLSTHPTTDKRIEQVKKHSD</sequence>
<reference evidence="12 14" key="2">
    <citation type="submission" date="2020-12" db="EMBL/GenBank/DDBJ databases">
        <title>FDA dAtabase for Regulatory Grade micrObial Sequences (FDA-ARGOS): Supporting development and validation of Infectious Disease Dx tests.</title>
        <authorList>
            <person name="Sproer C."/>
            <person name="Gronow S."/>
            <person name="Severitt S."/>
            <person name="Schroder I."/>
            <person name="Tallon L."/>
            <person name="Sadzewicz L."/>
            <person name="Zhao X."/>
            <person name="Boylan J."/>
            <person name="Ott S."/>
            <person name="Bowen H."/>
            <person name="Vavikolanu K."/>
            <person name="Mehta A."/>
            <person name="Aluvathingal J."/>
            <person name="Nadendla S."/>
            <person name="Lowell S."/>
            <person name="Myers T."/>
            <person name="Yan Y."/>
            <person name="Sichtig H."/>
        </authorList>
    </citation>
    <scope>NUCLEOTIDE SEQUENCE [LARGE SCALE GENOMIC DNA]</scope>
    <source>
        <strain evidence="12 14">FDAARGOS_869</strain>
    </source>
</reference>
<feature type="domain" description="DUF7092" evidence="10">
    <location>
        <begin position="8"/>
        <end position="79"/>
    </location>
</feature>
<keyword evidence="8" id="KW-0472">Membrane</keyword>
<evidence type="ECO:0000259" key="10">
    <source>
        <dbReference type="Pfam" id="PF23368"/>
    </source>
</evidence>
<keyword evidence="14" id="KW-1185">Reference proteome</keyword>
<dbReference type="PANTHER" id="PTHR22726:SF1">
    <property type="entry name" value="METALLOENDOPEPTIDASE OMA1, MITOCHONDRIAL"/>
    <property type="match status" value="1"/>
</dbReference>
<feature type="region of interest" description="Disordered" evidence="7">
    <location>
        <begin position="307"/>
        <end position="335"/>
    </location>
</feature>
<keyword evidence="4 6" id="KW-0862">Zinc</keyword>
<dbReference type="Pfam" id="PF01435">
    <property type="entry name" value="Peptidase_M48"/>
    <property type="match status" value="1"/>
</dbReference>
<feature type="transmembrane region" description="Helical" evidence="8">
    <location>
        <begin position="97"/>
        <end position="119"/>
    </location>
</feature>
<dbReference type="Proteomes" id="UP000092575">
    <property type="component" value="Unassembled WGS sequence"/>
</dbReference>
<keyword evidence="1 6" id="KW-0645">Protease</keyword>
<evidence type="ECO:0000313" key="12">
    <source>
        <dbReference type="EMBL" id="QPT44638.1"/>
    </source>
</evidence>
<comment type="similarity">
    <text evidence="6">Belongs to the peptidase M48 family.</text>
</comment>
<gene>
    <name evidence="11" type="ORF">A7456_00120</name>
    <name evidence="12" type="ORF">I6G26_00845</name>
</gene>
<feature type="domain" description="Peptidase M48" evidence="9">
    <location>
        <begin position="188"/>
        <end position="332"/>
    </location>
</feature>
<dbReference type="Pfam" id="PF23368">
    <property type="entry name" value="DUF7092"/>
    <property type="match status" value="1"/>
</dbReference>
<evidence type="ECO:0000256" key="7">
    <source>
        <dbReference type="SAM" id="MobiDB-lite"/>
    </source>
</evidence>
<dbReference type="InterPro" id="IPR051156">
    <property type="entry name" value="Mito/Outer_Membr_Metalloprot"/>
</dbReference>
<keyword evidence="8" id="KW-1133">Transmembrane helix</keyword>
<organism evidence="11 13">
    <name type="scientific">Moraxella nonliquefaciens</name>
    <dbReference type="NCBI Taxonomy" id="478"/>
    <lineage>
        <taxon>Bacteria</taxon>
        <taxon>Pseudomonadati</taxon>
        <taxon>Pseudomonadota</taxon>
        <taxon>Gammaproteobacteria</taxon>
        <taxon>Moraxellales</taxon>
        <taxon>Moraxellaceae</taxon>
        <taxon>Moraxella</taxon>
    </lineage>
</organism>
<reference evidence="11 13" key="1">
    <citation type="submission" date="2016-05" db="EMBL/GenBank/DDBJ databases">
        <title>Draft genome sequence of Moraxella nonliquefaciens CCUG 348T.</title>
        <authorList>
            <person name="Salva-Serra F."/>
            <person name="Engstrom-Jakobsson H."/>
            <person name="Thorell K."/>
            <person name="Gonzales-Siles L."/>
            <person name="Karlsson R."/>
            <person name="Boulund F."/>
            <person name="Engstrand L."/>
            <person name="Kristiansson E."/>
            <person name="Moore E."/>
        </authorList>
    </citation>
    <scope>NUCLEOTIDE SEQUENCE [LARGE SCALE GENOMIC DNA]</scope>
    <source>
        <strain evidence="11 13">CCUG 348</strain>
    </source>
</reference>
<dbReference type="PANTHER" id="PTHR22726">
    <property type="entry name" value="METALLOENDOPEPTIDASE OMA1"/>
    <property type="match status" value="1"/>
</dbReference>
<protein>
    <submittedName>
        <fullName evidence="12">M48 family metallopeptidase</fullName>
    </submittedName>
</protein>
<evidence type="ECO:0000256" key="1">
    <source>
        <dbReference type="ARBA" id="ARBA00022670"/>
    </source>
</evidence>
<proteinExistence type="inferred from homology"/>
<evidence type="ECO:0000256" key="4">
    <source>
        <dbReference type="ARBA" id="ARBA00022833"/>
    </source>
</evidence>
<dbReference type="EMBL" id="CP065728">
    <property type="protein sequence ID" value="QPT44638.1"/>
    <property type="molecule type" value="Genomic_DNA"/>
</dbReference>
<keyword evidence="3 6" id="KW-0378">Hydrolase</keyword>
<dbReference type="EMBL" id="LXTW01000001">
    <property type="protein sequence ID" value="OBX88309.1"/>
    <property type="molecule type" value="Genomic_DNA"/>
</dbReference>
<evidence type="ECO:0000256" key="3">
    <source>
        <dbReference type="ARBA" id="ARBA00022801"/>
    </source>
</evidence>
<dbReference type="AlphaFoldDB" id="A0A1B8QSX3"/>
<dbReference type="Gene3D" id="3.30.2010.10">
    <property type="entry name" value="Metalloproteases ('zincins'), catalytic domain"/>
    <property type="match status" value="1"/>
</dbReference>
<dbReference type="GO" id="GO:0046872">
    <property type="term" value="F:metal ion binding"/>
    <property type="evidence" value="ECO:0007669"/>
    <property type="project" value="UniProtKB-KW"/>
</dbReference>
<accession>A0A1B8QSX3</accession>
<dbReference type="RefSeq" id="WP_067006261.1">
    <property type="nucleotide sequence ID" value="NZ_CP065728.1"/>
</dbReference>
<dbReference type="GO" id="GO:0016020">
    <property type="term" value="C:membrane"/>
    <property type="evidence" value="ECO:0007669"/>
    <property type="project" value="TreeGrafter"/>
</dbReference>
<dbReference type="InterPro" id="IPR055518">
    <property type="entry name" value="DUF7092"/>
</dbReference>
<evidence type="ECO:0000256" key="5">
    <source>
        <dbReference type="ARBA" id="ARBA00023049"/>
    </source>
</evidence>
<feature type="compositionally biased region" description="Basic and acidic residues" evidence="7">
    <location>
        <begin position="322"/>
        <end position="335"/>
    </location>
</feature>
<keyword evidence="2" id="KW-0479">Metal-binding</keyword>
<dbReference type="Proteomes" id="UP000594834">
    <property type="component" value="Chromosome"/>
</dbReference>
<evidence type="ECO:0000256" key="2">
    <source>
        <dbReference type="ARBA" id="ARBA00022723"/>
    </source>
</evidence>
<evidence type="ECO:0000313" key="14">
    <source>
        <dbReference type="Proteomes" id="UP000594834"/>
    </source>
</evidence>
<keyword evidence="5 6" id="KW-0482">Metalloprotease</keyword>
<evidence type="ECO:0000313" key="13">
    <source>
        <dbReference type="Proteomes" id="UP000092575"/>
    </source>
</evidence>
<evidence type="ECO:0000256" key="8">
    <source>
        <dbReference type="SAM" id="Phobius"/>
    </source>
</evidence>
<evidence type="ECO:0000259" key="9">
    <source>
        <dbReference type="Pfam" id="PF01435"/>
    </source>
</evidence>
<dbReference type="STRING" id="478.A7456_00120"/>